<dbReference type="EMBL" id="BPLR01021567">
    <property type="protein sequence ID" value="GIX91230.1"/>
    <property type="molecule type" value="Genomic_DNA"/>
</dbReference>
<dbReference type="Proteomes" id="UP001054945">
    <property type="component" value="Unassembled WGS sequence"/>
</dbReference>
<gene>
    <name evidence="1" type="ORF">CEXT_386251</name>
</gene>
<organism evidence="1 2">
    <name type="scientific">Caerostris extrusa</name>
    <name type="common">Bark spider</name>
    <name type="synonym">Caerostris bankana</name>
    <dbReference type="NCBI Taxonomy" id="172846"/>
    <lineage>
        <taxon>Eukaryota</taxon>
        <taxon>Metazoa</taxon>
        <taxon>Ecdysozoa</taxon>
        <taxon>Arthropoda</taxon>
        <taxon>Chelicerata</taxon>
        <taxon>Arachnida</taxon>
        <taxon>Araneae</taxon>
        <taxon>Araneomorphae</taxon>
        <taxon>Entelegynae</taxon>
        <taxon>Araneoidea</taxon>
        <taxon>Araneidae</taxon>
        <taxon>Caerostris</taxon>
    </lineage>
</organism>
<sequence>MAFFHPKRWKTFITSRTSKILETLPSNSCHYVSPKENPADIATRGINPQNLGSCRLGWHRPNFHQDFNYWPLEDPASERIPEELLQ</sequence>
<reference evidence="1 2" key="1">
    <citation type="submission" date="2021-06" db="EMBL/GenBank/DDBJ databases">
        <title>Caerostris extrusa draft genome.</title>
        <authorList>
            <person name="Kono N."/>
            <person name="Arakawa K."/>
        </authorList>
    </citation>
    <scope>NUCLEOTIDE SEQUENCE [LARGE SCALE GENOMIC DNA]</scope>
</reference>
<protein>
    <submittedName>
        <fullName evidence="1">Uncharacterized protein</fullName>
    </submittedName>
</protein>
<name>A0AAV4P3S8_CAEEX</name>
<accession>A0AAV4P3S8</accession>
<comment type="caution">
    <text evidence="1">The sequence shown here is derived from an EMBL/GenBank/DDBJ whole genome shotgun (WGS) entry which is preliminary data.</text>
</comment>
<proteinExistence type="predicted"/>
<evidence type="ECO:0000313" key="2">
    <source>
        <dbReference type="Proteomes" id="UP001054945"/>
    </source>
</evidence>
<keyword evidence="2" id="KW-1185">Reference proteome</keyword>
<evidence type="ECO:0000313" key="1">
    <source>
        <dbReference type="EMBL" id="GIX91230.1"/>
    </source>
</evidence>
<dbReference type="AlphaFoldDB" id="A0AAV4P3S8"/>